<feature type="compositionally biased region" description="Low complexity" evidence="1">
    <location>
        <begin position="249"/>
        <end position="258"/>
    </location>
</feature>
<feature type="compositionally biased region" description="Acidic residues" evidence="1">
    <location>
        <begin position="259"/>
        <end position="271"/>
    </location>
</feature>
<dbReference type="Proteomes" id="UP001153069">
    <property type="component" value="Unassembled WGS sequence"/>
</dbReference>
<organism evidence="2 3">
    <name type="scientific">Seminavis robusta</name>
    <dbReference type="NCBI Taxonomy" id="568900"/>
    <lineage>
        <taxon>Eukaryota</taxon>
        <taxon>Sar</taxon>
        <taxon>Stramenopiles</taxon>
        <taxon>Ochrophyta</taxon>
        <taxon>Bacillariophyta</taxon>
        <taxon>Bacillariophyceae</taxon>
        <taxon>Bacillariophycidae</taxon>
        <taxon>Naviculales</taxon>
        <taxon>Naviculaceae</taxon>
        <taxon>Seminavis</taxon>
    </lineage>
</organism>
<reference evidence="2" key="1">
    <citation type="submission" date="2020-06" db="EMBL/GenBank/DDBJ databases">
        <authorList>
            <consortium name="Plant Systems Biology data submission"/>
        </authorList>
    </citation>
    <scope>NUCLEOTIDE SEQUENCE</scope>
    <source>
        <strain evidence="2">D6</strain>
    </source>
</reference>
<feature type="region of interest" description="Disordered" evidence="1">
    <location>
        <begin position="225"/>
        <end position="276"/>
    </location>
</feature>
<proteinExistence type="predicted"/>
<feature type="compositionally biased region" description="Basic and acidic residues" evidence="1">
    <location>
        <begin position="232"/>
        <end position="246"/>
    </location>
</feature>
<dbReference type="AlphaFoldDB" id="A0A9N8H1F2"/>
<gene>
    <name evidence="2" type="ORF">SEMRO_3_G002320.1</name>
</gene>
<comment type="caution">
    <text evidence="2">The sequence shown here is derived from an EMBL/GenBank/DDBJ whole genome shotgun (WGS) entry which is preliminary data.</text>
</comment>
<accession>A0A9N8H1F2</accession>
<name>A0A9N8H1F2_9STRA</name>
<evidence type="ECO:0000313" key="3">
    <source>
        <dbReference type="Proteomes" id="UP001153069"/>
    </source>
</evidence>
<keyword evidence="3" id="KW-1185">Reference proteome</keyword>
<protein>
    <submittedName>
        <fullName evidence="2">Uncharacterized protein</fullName>
    </submittedName>
</protein>
<evidence type="ECO:0000256" key="1">
    <source>
        <dbReference type="SAM" id="MobiDB-lite"/>
    </source>
</evidence>
<feature type="region of interest" description="Disordered" evidence="1">
    <location>
        <begin position="106"/>
        <end position="194"/>
    </location>
</feature>
<dbReference type="EMBL" id="CAICTM010000003">
    <property type="protein sequence ID" value="CAB9496257.1"/>
    <property type="molecule type" value="Genomic_DNA"/>
</dbReference>
<evidence type="ECO:0000313" key="2">
    <source>
        <dbReference type="EMBL" id="CAB9496257.1"/>
    </source>
</evidence>
<feature type="compositionally biased region" description="Polar residues" evidence="1">
    <location>
        <begin position="142"/>
        <end position="166"/>
    </location>
</feature>
<sequence length="409" mass="46210">MNETETATPLLLASQPRKSRRCLPSIGRVATTTRLHSVKLFASRLGGNSSVASASTTSTSSKIQIQLNPQRRYQVLQSAADSQKLEERRRKTGQKIKQFLLSADDTDPFLRGGQQEPTIEDKLKQGDVEASQSVEPEEELQDVTNSSINTTATDSCSDSSFTSLRSNDGDDTGSEESWESHSQNQDKDEQQATPDRVVQGSGVIVEDHGEPWEASFEHDELTTAFVQEDDDNDKKYTESNRAESHEGNAAAAPDMAEPATEEEYEEADLTEDLQPTTTRAIRASRTPVLRPRPTVRLNLGRRRNWKYVQSHGEIQEWHQLMQWMAKRKKSLQDQRKTLHTLRKTCRMLDKPVRRGFVASFESNRDNIMFSIIHEEQEDQNQIVSSVVVEGEEEDDWLDECLKGTNEVEA</sequence>